<accession>A0ABS9ZP48</accession>
<dbReference type="InterPro" id="IPR014582">
    <property type="entry name" value="UCP033535_lipo"/>
</dbReference>
<name>A0ABS9ZP48_9PSED</name>
<reference evidence="1 2" key="1">
    <citation type="submission" date="2015-12" db="EMBL/GenBank/DDBJ databases">
        <title>Phylogenomics in the description of a new species in the Pseudomonas syringae group.</title>
        <authorList>
            <person name="Busquets A."/>
            <person name="Gomila M."/>
            <person name="Beiki F."/>
            <person name="Rahimian H."/>
            <person name="Mulet M."/>
            <person name="Sanchez D."/>
            <person name="Garcia-Valdes E."/>
            <person name="Lalucat J."/>
        </authorList>
    </citation>
    <scope>NUCLEOTIDE SEQUENCE [LARGE SCALE GENOMIC DNA]</scope>
    <source>
        <strain evidence="1 2">S25</strain>
    </source>
</reference>
<dbReference type="Pfam" id="PF10054">
    <property type="entry name" value="DUF2291"/>
    <property type="match status" value="1"/>
</dbReference>
<dbReference type="Gene3D" id="1.10.10.1260">
    <property type="entry name" value="Envelope glycoprotein gp160, DUF2291, helical domain"/>
    <property type="match status" value="1"/>
</dbReference>
<dbReference type="RefSeq" id="WP_243248459.1">
    <property type="nucleotide sequence ID" value="NZ_LOHG01000020.1"/>
</dbReference>
<organism evidence="1 2">
    <name type="scientific">Pseudomonas maioricensis</name>
    <dbReference type="NCBI Taxonomy" id="1766623"/>
    <lineage>
        <taxon>Bacteria</taxon>
        <taxon>Pseudomonadati</taxon>
        <taxon>Pseudomonadota</taxon>
        <taxon>Gammaproteobacteria</taxon>
        <taxon>Pseudomonadales</taxon>
        <taxon>Pseudomonadaceae</taxon>
        <taxon>Pseudomonas</taxon>
    </lineage>
</organism>
<keyword evidence="2" id="KW-1185">Reference proteome</keyword>
<evidence type="ECO:0000313" key="1">
    <source>
        <dbReference type="EMBL" id="MCI8212345.1"/>
    </source>
</evidence>
<dbReference type="InterPro" id="IPR036215">
    <property type="entry name" value="TM0957-like_sf"/>
</dbReference>
<dbReference type="Gene3D" id="2.40.50.420">
    <property type="entry name" value="Envelope glycoprotein gp160, DUF2291, alpha/beta domain"/>
    <property type="match status" value="1"/>
</dbReference>
<dbReference type="SUPFAM" id="SSF141318">
    <property type="entry name" value="TM0957-like"/>
    <property type="match status" value="1"/>
</dbReference>
<dbReference type="EMBL" id="LOHG01000020">
    <property type="protein sequence ID" value="MCI8212345.1"/>
    <property type="molecule type" value="Genomic_DNA"/>
</dbReference>
<sequence length="249" mass="26360">MSLVSSGKNPTVSTRNLSAIILLVTAVALLLTTSVLNGPLLSVRPLDPLTGKVIFNDARSANAQGQNQKFALASFDAEHFVAEQWSPDVESVVAKNTADLAQVLNAINQNASEASNRYAVPHQTQSKNYIVSGRARVTEVNTKSPMGLLSLELLDSSLTSTAKIQLLTGPLVISTVLRDVANNMSLNNFTNQTQYADVAAALNKKALAQAYAAAPVAGLAGKTIEFTGVFNLQSPSSVRIVPISLKVEE</sequence>
<comment type="caution">
    <text evidence="1">The sequence shown here is derived from an EMBL/GenBank/DDBJ whole genome shotgun (WGS) entry which is preliminary data.</text>
</comment>
<evidence type="ECO:0008006" key="3">
    <source>
        <dbReference type="Google" id="ProtNLM"/>
    </source>
</evidence>
<evidence type="ECO:0000313" key="2">
    <source>
        <dbReference type="Proteomes" id="UP001320513"/>
    </source>
</evidence>
<gene>
    <name evidence="1" type="ORF">AUC61_22690</name>
</gene>
<dbReference type="Proteomes" id="UP001320513">
    <property type="component" value="Unassembled WGS sequence"/>
</dbReference>
<proteinExistence type="predicted"/>
<protein>
    <recommendedName>
        <fullName evidence="3">DUF2291 domain-containing protein</fullName>
    </recommendedName>
</protein>